<organism evidence="2 3">
    <name type="scientific">Serendipita vermifera MAFF 305830</name>
    <dbReference type="NCBI Taxonomy" id="933852"/>
    <lineage>
        <taxon>Eukaryota</taxon>
        <taxon>Fungi</taxon>
        <taxon>Dikarya</taxon>
        <taxon>Basidiomycota</taxon>
        <taxon>Agaricomycotina</taxon>
        <taxon>Agaricomycetes</taxon>
        <taxon>Sebacinales</taxon>
        <taxon>Serendipitaceae</taxon>
        <taxon>Serendipita</taxon>
    </lineage>
</organism>
<evidence type="ECO:0000313" key="3">
    <source>
        <dbReference type="Proteomes" id="UP000054097"/>
    </source>
</evidence>
<evidence type="ECO:0000313" key="2">
    <source>
        <dbReference type="EMBL" id="KIM28695.1"/>
    </source>
</evidence>
<dbReference type="Proteomes" id="UP000054097">
    <property type="component" value="Unassembled WGS sequence"/>
</dbReference>
<evidence type="ECO:0000256" key="1">
    <source>
        <dbReference type="SAM" id="MobiDB-lite"/>
    </source>
</evidence>
<keyword evidence="3" id="KW-1185">Reference proteome</keyword>
<proteinExistence type="predicted"/>
<dbReference type="AlphaFoldDB" id="A0A0C3AVZ1"/>
<feature type="compositionally biased region" description="Basic and acidic residues" evidence="1">
    <location>
        <begin position="47"/>
        <end position="57"/>
    </location>
</feature>
<dbReference type="HOGENOM" id="CLU_2997919_0_0_1"/>
<feature type="compositionally biased region" description="Polar residues" evidence="1">
    <location>
        <begin position="12"/>
        <end position="28"/>
    </location>
</feature>
<dbReference type="EMBL" id="KN824291">
    <property type="protein sequence ID" value="KIM28695.1"/>
    <property type="molecule type" value="Genomic_DNA"/>
</dbReference>
<reference evidence="2 3" key="1">
    <citation type="submission" date="2014-04" db="EMBL/GenBank/DDBJ databases">
        <authorList>
            <consortium name="DOE Joint Genome Institute"/>
            <person name="Kuo A."/>
            <person name="Zuccaro A."/>
            <person name="Kohler A."/>
            <person name="Nagy L.G."/>
            <person name="Floudas D."/>
            <person name="Copeland A."/>
            <person name="Barry K.W."/>
            <person name="Cichocki N."/>
            <person name="Veneault-Fourrey C."/>
            <person name="LaButti K."/>
            <person name="Lindquist E.A."/>
            <person name="Lipzen A."/>
            <person name="Lundell T."/>
            <person name="Morin E."/>
            <person name="Murat C."/>
            <person name="Sun H."/>
            <person name="Tunlid A."/>
            <person name="Henrissat B."/>
            <person name="Grigoriev I.V."/>
            <person name="Hibbett D.S."/>
            <person name="Martin F."/>
            <person name="Nordberg H.P."/>
            <person name="Cantor M.N."/>
            <person name="Hua S.X."/>
        </authorList>
    </citation>
    <scope>NUCLEOTIDE SEQUENCE [LARGE SCALE GENOMIC DNA]</scope>
    <source>
        <strain evidence="2 3">MAFF 305830</strain>
    </source>
</reference>
<accession>A0A0C3AVZ1</accession>
<protein>
    <submittedName>
        <fullName evidence="2">Uncharacterized protein</fullName>
    </submittedName>
</protein>
<feature type="region of interest" description="Disordered" evidence="1">
    <location>
        <begin position="1"/>
        <end position="57"/>
    </location>
</feature>
<gene>
    <name evidence="2" type="ORF">M408DRAFT_329162</name>
</gene>
<reference evidence="3" key="2">
    <citation type="submission" date="2015-01" db="EMBL/GenBank/DDBJ databases">
        <title>Evolutionary Origins and Diversification of the Mycorrhizal Mutualists.</title>
        <authorList>
            <consortium name="DOE Joint Genome Institute"/>
            <consortium name="Mycorrhizal Genomics Consortium"/>
            <person name="Kohler A."/>
            <person name="Kuo A."/>
            <person name="Nagy L.G."/>
            <person name="Floudas D."/>
            <person name="Copeland A."/>
            <person name="Barry K.W."/>
            <person name="Cichocki N."/>
            <person name="Veneault-Fourrey C."/>
            <person name="LaButti K."/>
            <person name="Lindquist E.A."/>
            <person name="Lipzen A."/>
            <person name="Lundell T."/>
            <person name="Morin E."/>
            <person name="Murat C."/>
            <person name="Riley R."/>
            <person name="Ohm R."/>
            <person name="Sun H."/>
            <person name="Tunlid A."/>
            <person name="Henrissat B."/>
            <person name="Grigoriev I.V."/>
            <person name="Hibbett D.S."/>
            <person name="Martin F."/>
        </authorList>
    </citation>
    <scope>NUCLEOTIDE SEQUENCE [LARGE SCALE GENOMIC DNA]</scope>
    <source>
        <strain evidence="3">MAFF 305830</strain>
    </source>
</reference>
<name>A0A0C3AVZ1_SERVB</name>
<sequence>MAKEKGPRRGTGSFSREVNKQAVLQTQRARPGSVLETVNLRKKQAKEKHERLIPKVV</sequence>